<keyword evidence="7" id="KW-0963">Cytoplasm</keyword>
<feature type="binding site" evidence="7">
    <location>
        <position position="171"/>
    </location>
    <ligand>
        <name>Fe cation</name>
        <dbReference type="ChEBI" id="CHEBI:24875"/>
    </ligand>
</feature>
<feature type="compositionally biased region" description="Basic and acidic residues" evidence="8">
    <location>
        <begin position="1"/>
        <end position="11"/>
    </location>
</feature>
<sequence length="394" mass="42521">MNKLEKNKPNNELENNAPEHNASDEKNRIYREQDGFETTQAAGDRKSSGHGKTGTPVRILAVETSCDETSVAIVENGRKVLANVVSSQIKIHQKFGGVVPEVASRKHVETITWIIEQALDQADLKLHELSAIAVTQGPGLVGSLLVGVVAAKALALAAGLPFIGVHHIAGHIYANRLVHEMEYPLLALVVSGGHTELVLMREEGRFEIIGQTRDDAVGEAYDKVARALDMPYPGGPHVDRLAQQADVAIPLPRAWLEPDSYDFSFSGLKTSVLAVLNQASMKGEHVEPAQLARGFQEAAIDVLVTKSLRACREYGAKQLVLAGGVAANQGLRAELARRCEAEGIPLLVPPLELCTDNAAMIAAAAFLKWDQGRYAPLDLKAEPLLSLERWAEGP</sequence>
<comment type="cofactor">
    <cofactor evidence="7">
        <name>Fe(2+)</name>
        <dbReference type="ChEBI" id="CHEBI:29033"/>
    </cofactor>
    <text evidence="7">Binds 1 Fe(2+) ion per subunit.</text>
</comment>
<keyword evidence="2 7" id="KW-0819">tRNA processing</keyword>
<dbReference type="InterPro" id="IPR043129">
    <property type="entry name" value="ATPase_NBD"/>
</dbReference>
<keyword evidence="11" id="KW-1185">Reference proteome</keyword>
<evidence type="ECO:0000313" key="11">
    <source>
        <dbReference type="Proteomes" id="UP001310386"/>
    </source>
</evidence>
<evidence type="ECO:0000256" key="5">
    <source>
        <dbReference type="ARBA" id="ARBA00023315"/>
    </source>
</evidence>
<dbReference type="PRINTS" id="PR00789">
    <property type="entry name" value="OSIALOPTASE"/>
</dbReference>
<accession>A0ABU5ZEJ5</accession>
<feature type="region of interest" description="Disordered" evidence="8">
    <location>
        <begin position="1"/>
        <end position="54"/>
    </location>
</feature>
<dbReference type="InterPro" id="IPR022450">
    <property type="entry name" value="TsaD"/>
</dbReference>
<dbReference type="EMBL" id="JAYJLD010000004">
    <property type="protein sequence ID" value="MEB3100904.1"/>
    <property type="molecule type" value="Genomic_DNA"/>
</dbReference>
<comment type="similarity">
    <text evidence="7">Belongs to the KAE1 / TsaD family.</text>
</comment>
<evidence type="ECO:0000256" key="3">
    <source>
        <dbReference type="ARBA" id="ARBA00022723"/>
    </source>
</evidence>
<evidence type="ECO:0000256" key="6">
    <source>
        <dbReference type="ARBA" id="ARBA00048117"/>
    </source>
</evidence>
<evidence type="ECO:0000256" key="1">
    <source>
        <dbReference type="ARBA" id="ARBA00022679"/>
    </source>
</evidence>
<gene>
    <name evidence="7 10" type="primary">tsaD</name>
    <name evidence="10" type="ORF">VF724_04435</name>
</gene>
<dbReference type="EC" id="2.3.1.234" evidence="7"/>
<name>A0ABU5ZEJ5_9BACL</name>
<dbReference type="RefSeq" id="WP_371753017.1">
    <property type="nucleotide sequence ID" value="NZ_JAYJLD010000004.1"/>
</dbReference>
<dbReference type="Proteomes" id="UP001310386">
    <property type="component" value="Unassembled WGS sequence"/>
</dbReference>
<dbReference type="PANTHER" id="PTHR11735">
    <property type="entry name" value="TRNA N6-ADENOSINE THREONYLCARBAMOYLTRANSFERASE"/>
    <property type="match status" value="1"/>
</dbReference>
<keyword evidence="4 7" id="KW-0408">Iron</keyword>
<keyword evidence="3 7" id="KW-0479">Metal-binding</keyword>
<evidence type="ECO:0000256" key="7">
    <source>
        <dbReference type="HAMAP-Rule" id="MF_01445"/>
    </source>
</evidence>
<dbReference type="PANTHER" id="PTHR11735:SF6">
    <property type="entry name" value="TRNA N6-ADENOSINE THREONYLCARBAMOYLTRANSFERASE, MITOCHONDRIAL"/>
    <property type="match status" value="1"/>
</dbReference>
<feature type="domain" description="Gcp-like" evidence="9">
    <location>
        <begin position="79"/>
        <end position="362"/>
    </location>
</feature>
<evidence type="ECO:0000313" key="10">
    <source>
        <dbReference type="EMBL" id="MEB3100904.1"/>
    </source>
</evidence>
<comment type="catalytic activity">
    <reaction evidence="6 7">
        <text>L-threonylcarbamoyladenylate + adenosine(37) in tRNA = N(6)-L-threonylcarbamoyladenosine(37) in tRNA + AMP + H(+)</text>
        <dbReference type="Rhea" id="RHEA:37059"/>
        <dbReference type="Rhea" id="RHEA-COMP:10162"/>
        <dbReference type="Rhea" id="RHEA-COMP:10163"/>
        <dbReference type="ChEBI" id="CHEBI:15378"/>
        <dbReference type="ChEBI" id="CHEBI:73682"/>
        <dbReference type="ChEBI" id="CHEBI:74411"/>
        <dbReference type="ChEBI" id="CHEBI:74418"/>
        <dbReference type="ChEBI" id="CHEBI:456215"/>
        <dbReference type="EC" id="2.3.1.234"/>
    </reaction>
</comment>
<comment type="caution">
    <text evidence="10">The sequence shown here is derived from an EMBL/GenBank/DDBJ whole genome shotgun (WGS) entry which is preliminary data.</text>
</comment>
<feature type="binding site" evidence="7">
    <location>
        <position position="222"/>
    </location>
    <ligand>
        <name>substrate</name>
    </ligand>
</feature>
<comment type="function">
    <text evidence="7">Required for the formation of a threonylcarbamoyl group on adenosine at position 37 (t(6)A37) in tRNAs that read codons beginning with adenine. Is involved in the transfer of the threonylcarbamoyl moiety of threonylcarbamoyl-AMP (TC-AMP) to the N6 group of A37, together with TsaE and TsaB. TsaD likely plays a direct catalytic role in this reaction.</text>
</comment>
<feature type="binding site" evidence="7">
    <location>
        <begin position="189"/>
        <end position="193"/>
    </location>
    <ligand>
        <name>substrate</name>
    </ligand>
</feature>
<feature type="binding site" evidence="7">
    <location>
        <position position="328"/>
    </location>
    <ligand>
        <name>substrate</name>
    </ligand>
</feature>
<dbReference type="NCBIfam" id="TIGR00329">
    <property type="entry name" value="gcp_kae1"/>
    <property type="match status" value="1"/>
</dbReference>
<evidence type="ECO:0000256" key="2">
    <source>
        <dbReference type="ARBA" id="ARBA00022694"/>
    </source>
</evidence>
<comment type="subcellular location">
    <subcellularLocation>
        <location evidence="7">Cytoplasm</location>
    </subcellularLocation>
</comment>
<keyword evidence="5 7" id="KW-0012">Acyltransferase</keyword>
<feature type="binding site" evidence="7">
    <location>
        <position position="235"/>
    </location>
    <ligand>
        <name>substrate</name>
    </ligand>
</feature>
<proteinExistence type="inferred from homology"/>
<reference evidence="10" key="1">
    <citation type="submission" date="2023-12" db="EMBL/GenBank/DDBJ databases">
        <title>Fervidustalea candida gen. nov., sp. nov., a novel member of the family Paenibacillaceae isolated from a geothermal area.</title>
        <authorList>
            <person name="Li W.-J."/>
            <person name="Jiao J.-Y."/>
            <person name="Chen Y."/>
        </authorList>
    </citation>
    <scope>NUCLEOTIDE SEQUENCE</scope>
    <source>
        <strain evidence="10">SYSU GA230002</strain>
    </source>
</reference>
<dbReference type="HAMAP" id="MF_01445">
    <property type="entry name" value="TsaD"/>
    <property type="match status" value="1"/>
</dbReference>
<dbReference type="InterPro" id="IPR000905">
    <property type="entry name" value="Gcp-like_dom"/>
</dbReference>
<organism evidence="10 11">
    <name type="scientific">Ferviditalea candida</name>
    <dbReference type="NCBI Taxonomy" id="3108399"/>
    <lineage>
        <taxon>Bacteria</taxon>
        <taxon>Bacillati</taxon>
        <taxon>Bacillota</taxon>
        <taxon>Bacilli</taxon>
        <taxon>Bacillales</taxon>
        <taxon>Paenibacillaceae</taxon>
        <taxon>Ferviditalea</taxon>
    </lineage>
</organism>
<dbReference type="Gene3D" id="3.30.420.40">
    <property type="match status" value="2"/>
</dbReference>
<dbReference type="GO" id="GO:0061711">
    <property type="term" value="F:tRNA N(6)-L-threonylcarbamoyladenine synthase activity"/>
    <property type="evidence" value="ECO:0007669"/>
    <property type="project" value="UniProtKB-EC"/>
</dbReference>
<protein>
    <recommendedName>
        <fullName evidence="7">tRNA N6-adenosine threonylcarbamoyltransferase</fullName>
        <ecNumber evidence="7">2.3.1.234</ecNumber>
    </recommendedName>
    <alternativeName>
        <fullName evidence="7">N6-L-threonylcarbamoyladenine synthase</fullName>
        <shortName evidence="7">t(6)A synthase</shortName>
    </alternativeName>
    <alternativeName>
        <fullName evidence="7">t(6)A37 threonylcarbamoyladenosine biosynthesis protein TsaD</fullName>
    </alternativeName>
    <alternativeName>
        <fullName evidence="7">tRNA threonylcarbamoyladenosine biosynthesis protein TsaD</fullName>
    </alternativeName>
</protein>
<evidence type="ECO:0000256" key="4">
    <source>
        <dbReference type="ARBA" id="ARBA00023004"/>
    </source>
</evidence>
<feature type="binding site" evidence="7">
    <location>
        <position position="167"/>
    </location>
    <ligand>
        <name>Fe cation</name>
        <dbReference type="ChEBI" id="CHEBI:24875"/>
    </ligand>
</feature>
<dbReference type="InterPro" id="IPR017861">
    <property type="entry name" value="KAE1/TsaD"/>
</dbReference>
<keyword evidence="1 7" id="KW-0808">Transferase</keyword>
<dbReference type="Pfam" id="PF00814">
    <property type="entry name" value="TsaD"/>
    <property type="match status" value="1"/>
</dbReference>
<dbReference type="SUPFAM" id="SSF53067">
    <property type="entry name" value="Actin-like ATPase domain"/>
    <property type="match status" value="1"/>
</dbReference>
<dbReference type="CDD" id="cd24133">
    <property type="entry name" value="ASKHA_NBD_TsaD_bac"/>
    <property type="match status" value="1"/>
</dbReference>
<feature type="compositionally biased region" description="Basic and acidic residues" evidence="8">
    <location>
        <begin position="21"/>
        <end position="34"/>
    </location>
</feature>
<feature type="binding site" evidence="7">
    <location>
        <position position="356"/>
    </location>
    <ligand>
        <name>Fe cation</name>
        <dbReference type="ChEBI" id="CHEBI:24875"/>
    </ligand>
</feature>
<dbReference type="NCBIfam" id="TIGR03723">
    <property type="entry name" value="T6A_TsaD_YgjD"/>
    <property type="match status" value="1"/>
</dbReference>
<evidence type="ECO:0000256" key="8">
    <source>
        <dbReference type="SAM" id="MobiDB-lite"/>
    </source>
</evidence>
<feature type="binding site" evidence="7">
    <location>
        <position position="239"/>
    </location>
    <ligand>
        <name>substrate</name>
    </ligand>
</feature>
<evidence type="ECO:0000259" key="9">
    <source>
        <dbReference type="Pfam" id="PF00814"/>
    </source>
</evidence>